<protein>
    <recommendedName>
        <fullName evidence="4">TIGR04219 family outer membrane beta-barrel protein</fullName>
    </recommendedName>
</protein>
<comment type="caution">
    <text evidence="2">The sequence shown here is derived from an EMBL/GenBank/DDBJ whole genome shotgun (WGS) entry which is preliminary data.</text>
</comment>
<accession>A0A432ZDW4</accession>
<organism evidence="2 3">
    <name type="scientific">Pseudidiomarina taiwanensis</name>
    <dbReference type="NCBI Taxonomy" id="337250"/>
    <lineage>
        <taxon>Bacteria</taxon>
        <taxon>Pseudomonadati</taxon>
        <taxon>Pseudomonadota</taxon>
        <taxon>Gammaproteobacteria</taxon>
        <taxon>Alteromonadales</taxon>
        <taxon>Idiomarinaceae</taxon>
        <taxon>Pseudidiomarina</taxon>
    </lineage>
</organism>
<dbReference type="EMBL" id="PIQG01000005">
    <property type="protein sequence ID" value="RUO75562.1"/>
    <property type="molecule type" value="Genomic_DNA"/>
</dbReference>
<dbReference type="Proteomes" id="UP000288279">
    <property type="component" value="Unassembled WGS sequence"/>
</dbReference>
<keyword evidence="1" id="KW-0732">Signal</keyword>
<dbReference type="InterPro" id="IPR026387">
    <property type="entry name" value="OMP_w_GlyGly"/>
</dbReference>
<evidence type="ECO:0000313" key="2">
    <source>
        <dbReference type="EMBL" id="RUO75562.1"/>
    </source>
</evidence>
<evidence type="ECO:0008006" key="4">
    <source>
        <dbReference type="Google" id="ProtNLM"/>
    </source>
</evidence>
<dbReference type="OrthoDB" id="6708408at2"/>
<evidence type="ECO:0000313" key="3">
    <source>
        <dbReference type="Proteomes" id="UP000288279"/>
    </source>
</evidence>
<keyword evidence="3" id="KW-1185">Reference proteome</keyword>
<dbReference type="RefSeq" id="WP_126828354.1">
    <property type="nucleotide sequence ID" value="NZ_PIQG01000005.1"/>
</dbReference>
<sequence length="251" mass="27623">MKFKPLALVVSLGLMTAQPAVADTVFGVYAGAQGWQTDVSGRYGSQQDTMQAFNFDSEQQTSFYVALEHPIPLVPNFKVRQNDLATVGLITLGSDFVFNGEFYASGTSLQSAVDLSHTDYTLYYELFDNDLISFDLGLTAKDVDAFVAVTDAVGRNELRGSGYVPTAYGQLRVGIPATDWTFYALANAVSIDDSEIRDFELGAEYRLIENALVDFNLQLGYRSIVIELDDIDSISSDLDFSGPYLGLEFHF</sequence>
<evidence type="ECO:0000256" key="1">
    <source>
        <dbReference type="SAM" id="SignalP"/>
    </source>
</evidence>
<feature type="chain" id="PRO_5019135360" description="TIGR04219 family outer membrane beta-barrel protein" evidence="1">
    <location>
        <begin position="23"/>
        <end position="251"/>
    </location>
</feature>
<gene>
    <name evidence="2" type="ORF">CWI83_09245</name>
</gene>
<reference evidence="2 3" key="1">
    <citation type="journal article" date="2011" name="Front. Microbiol.">
        <title>Genomic signatures of strain selection and enhancement in Bacillus atrophaeus var. globigii, a historical biowarfare simulant.</title>
        <authorList>
            <person name="Gibbons H.S."/>
            <person name="Broomall S.M."/>
            <person name="McNew L.A."/>
            <person name="Daligault H."/>
            <person name="Chapman C."/>
            <person name="Bruce D."/>
            <person name="Karavis M."/>
            <person name="Krepps M."/>
            <person name="McGregor P.A."/>
            <person name="Hong C."/>
            <person name="Park K.H."/>
            <person name="Akmal A."/>
            <person name="Feldman A."/>
            <person name="Lin J.S."/>
            <person name="Chang W.E."/>
            <person name="Higgs B.W."/>
            <person name="Demirev P."/>
            <person name="Lindquist J."/>
            <person name="Liem A."/>
            <person name="Fochler E."/>
            <person name="Read T.D."/>
            <person name="Tapia R."/>
            <person name="Johnson S."/>
            <person name="Bishop-Lilly K.A."/>
            <person name="Detter C."/>
            <person name="Han C."/>
            <person name="Sozhamannan S."/>
            <person name="Rosenzweig C.N."/>
            <person name="Skowronski E.W."/>
        </authorList>
    </citation>
    <scope>NUCLEOTIDE SEQUENCE [LARGE SCALE GENOMIC DNA]</scope>
    <source>
        <strain evidence="2 3">PIT1</strain>
    </source>
</reference>
<dbReference type="AlphaFoldDB" id="A0A432ZDW4"/>
<dbReference type="NCBIfam" id="TIGR04219">
    <property type="entry name" value="OMP_w_GlyGly"/>
    <property type="match status" value="1"/>
</dbReference>
<name>A0A432ZDW4_9GAMM</name>
<feature type="signal peptide" evidence="1">
    <location>
        <begin position="1"/>
        <end position="22"/>
    </location>
</feature>
<proteinExistence type="predicted"/>